<dbReference type="GO" id="GO:0005930">
    <property type="term" value="C:axoneme"/>
    <property type="evidence" value="ECO:0007669"/>
    <property type="project" value="TreeGrafter"/>
</dbReference>
<evidence type="ECO:0000256" key="1">
    <source>
        <dbReference type="SAM" id="MobiDB-lite"/>
    </source>
</evidence>
<dbReference type="GO" id="GO:1904158">
    <property type="term" value="P:axonemal central apparatus assembly"/>
    <property type="evidence" value="ECO:0007669"/>
    <property type="project" value="TreeGrafter"/>
</dbReference>
<dbReference type="Proteomes" id="UP000504627">
    <property type="component" value="Unplaced"/>
</dbReference>
<evidence type="ECO:0000313" key="3">
    <source>
        <dbReference type="RefSeq" id="XP_039246083.1"/>
    </source>
</evidence>
<feature type="compositionally biased region" description="Basic residues" evidence="1">
    <location>
        <begin position="266"/>
        <end position="278"/>
    </location>
</feature>
<reference evidence="3" key="1">
    <citation type="submission" date="2025-08" db="UniProtKB">
        <authorList>
            <consortium name="RefSeq"/>
        </authorList>
    </citation>
    <scope>IDENTIFICATION</scope>
    <source>
        <tissue evidence="3">Muscle</tissue>
    </source>
</reference>
<dbReference type="AlphaFoldDB" id="A0A7R5L4J6"/>
<keyword evidence="2" id="KW-1185">Reference proteome</keyword>
<feature type="compositionally biased region" description="Polar residues" evidence="1">
    <location>
        <begin position="255"/>
        <end position="265"/>
    </location>
</feature>
<organism evidence="2 3">
    <name type="scientific">Pipra filicauda</name>
    <name type="common">Wire-tailed manakin</name>
    <dbReference type="NCBI Taxonomy" id="649802"/>
    <lineage>
        <taxon>Eukaryota</taxon>
        <taxon>Metazoa</taxon>
        <taxon>Chordata</taxon>
        <taxon>Craniata</taxon>
        <taxon>Vertebrata</taxon>
        <taxon>Euteleostomi</taxon>
        <taxon>Archelosauria</taxon>
        <taxon>Archosauria</taxon>
        <taxon>Dinosauria</taxon>
        <taxon>Saurischia</taxon>
        <taxon>Theropoda</taxon>
        <taxon>Coelurosauria</taxon>
        <taxon>Aves</taxon>
        <taxon>Neognathae</taxon>
        <taxon>Neoaves</taxon>
        <taxon>Telluraves</taxon>
        <taxon>Australaves</taxon>
        <taxon>Passeriformes</taxon>
        <taxon>Pipridae</taxon>
        <taxon>Pipra</taxon>
    </lineage>
</organism>
<proteinExistence type="predicted"/>
<dbReference type="RefSeq" id="XP_039246083.1">
    <property type="nucleotide sequence ID" value="XM_039390149.1"/>
</dbReference>
<protein>
    <submittedName>
        <fullName evidence="3">Hydrocephalus-inducing protein homolog</fullName>
    </submittedName>
</protein>
<evidence type="ECO:0000313" key="2">
    <source>
        <dbReference type="Proteomes" id="UP000504627"/>
    </source>
</evidence>
<dbReference type="PANTHER" id="PTHR23053">
    <property type="entry name" value="DLEC1 DELETED IN LUNG AND ESOPHAGEAL CANCER 1"/>
    <property type="match status" value="1"/>
</dbReference>
<dbReference type="Gene3D" id="2.60.40.10">
    <property type="entry name" value="Immunoglobulins"/>
    <property type="match status" value="1"/>
</dbReference>
<accession>A0A7R5L4J6</accession>
<gene>
    <name evidence="3" type="primary">LOC120325032</name>
</gene>
<dbReference type="PANTHER" id="PTHR23053:SF0">
    <property type="entry name" value="HYDROCEPHALUS-INDUCING PROTEIN HOMOLOG"/>
    <property type="match status" value="1"/>
</dbReference>
<dbReference type="InterPro" id="IPR013783">
    <property type="entry name" value="Ig-like_fold"/>
</dbReference>
<dbReference type="GeneID" id="120325032"/>
<dbReference type="InterPro" id="IPR033305">
    <property type="entry name" value="Hydin-like"/>
</dbReference>
<dbReference type="GO" id="GO:0003341">
    <property type="term" value="P:cilium movement"/>
    <property type="evidence" value="ECO:0007669"/>
    <property type="project" value="TreeGrafter"/>
</dbReference>
<dbReference type="InParanoid" id="A0A7R5L4J6"/>
<feature type="region of interest" description="Disordered" evidence="1">
    <location>
        <begin position="255"/>
        <end position="278"/>
    </location>
</feature>
<sequence length="278" mass="31440">MRTEKWEDTTERLPGARWPLKRRVVKAVPEPPHTIVERSSHEVELVLSAQVDYAEFKLDTVEVQLKQTELFQTEISTFRMSNTGNVALKYCWEENLEEEIPSKSSGRPFSSTQTRDFLSSTAEDLWGRNHARLVQQALLLESTQPQPTQPQPTQPQPSLRLSKQLCRSSKGLSSSPEFSPIPVKDPPLFSIEPHCGTIPAGQNQIFHVKFFPTRVGEFKAEMLCRLLNLKPSQKSPRVFVMGKGCLPKADLKCSTSLQKGETQSSKPKKKVQRSAKLE</sequence>
<name>A0A7R5L4J6_9PASS</name>